<gene>
    <name evidence="1" type="ORF">SAMN05421543_10534</name>
</gene>
<dbReference type="InterPro" id="IPR025984">
    <property type="entry name" value="DCTPP"/>
</dbReference>
<protein>
    <submittedName>
        <fullName evidence="1">MazG-like family protein</fullName>
    </submittedName>
</protein>
<organism evidence="1 2">
    <name type="scientific">Alicyclobacillus macrosporangiidus</name>
    <dbReference type="NCBI Taxonomy" id="392015"/>
    <lineage>
        <taxon>Bacteria</taxon>
        <taxon>Bacillati</taxon>
        <taxon>Bacillota</taxon>
        <taxon>Bacilli</taxon>
        <taxon>Bacillales</taxon>
        <taxon>Alicyclobacillaceae</taxon>
        <taxon>Alicyclobacillus</taxon>
    </lineage>
</organism>
<dbReference type="GO" id="GO:0047429">
    <property type="term" value="F:nucleoside triphosphate diphosphatase activity"/>
    <property type="evidence" value="ECO:0007669"/>
    <property type="project" value="InterPro"/>
</dbReference>
<keyword evidence="2" id="KW-1185">Reference proteome</keyword>
<dbReference type="AlphaFoldDB" id="A0A1I7HQ04"/>
<name>A0A1I7HQ04_9BACL</name>
<dbReference type="Pfam" id="PF12643">
    <property type="entry name" value="MazG-like"/>
    <property type="match status" value="1"/>
</dbReference>
<dbReference type="RefSeq" id="WP_074950540.1">
    <property type="nucleotide sequence ID" value="NZ_FPBV01000005.1"/>
</dbReference>
<sequence>MPQADGPMRIARKLRSIETAKTALVYQVAEVFRVIQSGNEREIAESLGGVVAVAYLLGQQLGVDLAGIDRAACTTLPRALGEDPDHAAGFEHVQRYLSFK</sequence>
<evidence type="ECO:0000313" key="1">
    <source>
        <dbReference type="EMBL" id="SFU62741.1"/>
    </source>
</evidence>
<dbReference type="EMBL" id="FPBV01000005">
    <property type="protein sequence ID" value="SFU62741.1"/>
    <property type="molecule type" value="Genomic_DNA"/>
</dbReference>
<dbReference type="STRING" id="392015.SAMN05421543_10534"/>
<proteinExistence type="predicted"/>
<dbReference type="Proteomes" id="UP000183508">
    <property type="component" value="Unassembled WGS sequence"/>
</dbReference>
<reference evidence="2" key="1">
    <citation type="submission" date="2016-10" db="EMBL/GenBank/DDBJ databases">
        <authorList>
            <person name="Varghese N."/>
        </authorList>
    </citation>
    <scope>NUCLEOTIDE SEQUENCE [LARGE SCALE GENOMIC DNA]</scope>
    <source>
        <strain evidence="2">DSM 17980</strain>
    </source>
</reference>
<dbReference type="OrthoDB" id="2375948at2"/>
<accession>A0A1I7HQ04</accession>
<evidence type="ECO:0000313" key="2">
    <source>
        <dbReference type="Proteomes" id="UP000183508"/>
    </source>
</evidence>
<dbReference type="GO" id="GO:0009143">
    <property type="term" value="P:nucleoside triphosphate catabolic process"/>
    <property type="evidence" value="ECO:0007669"/>
    <property type="project" value="InterPro"/>
</dbReference>